<accession>Q6GLJ4</accession>
<dbReference type="InterPro" id="IPR008494">
    <property type="entry name" value="DUF776"/>
</dbReference>
<dbReference type="GO" id="GO:0070301">
    <property type="term" value="P:cellular response to hydrogen peroxide"/>
    <property type="evidence" value="ECO:0007669"/>
    <property type="project" value="TreeGrafter"/>
</dbReference>
<feature type="compositionally biased region" description="Polar residues" evidence="5">
    <location>
        <begin position="38"/>
        <end position="52"/>
    </location>
</feature>
<evidence type="ECO:0000256" key="3">
    <source>
        <dbReference type="ARBA" id="ARBA00029721"/>
    </source>
</evidence>
<proteinExistence type="evidence at transcript level"/>
<gene>
    <name evidence="6" type="primary">LOC443717</name>
</gene>
<dbReference type="Pfam" id="PF05604">
    <property type="entry name" value="DUF776"/>
    <property type="match status" value="1"/>
</dbReference>
<dbReference type="AlphaFoldDB" id="Q6GLJ4"/>
<evidence type="ECO:0000256" key="2">
    <source>
        <dbReference type="ARBA" id="ARBA00022553"/>
    </source>
</evidence>
<evidence type="ECO:0000256" key="1">
    <source>
        <dbReference type="ARBA" id="ARBA00015005"/>
    </source>
</evidence>
<dbReference type="EMBL" id="BC074491">
    <property type="protein sequence ID" value="AAH74491.1"/>
    <property type="molecule type" value="mRNA"/>
</dbReference>
<evidence type="ECO:0000313" key="6">
    <source>
        <dbReference type="EMBL" id="AAH74491.1"/>
    </source>
</evidence>
<feature type="compositionally biased region" description="Polar residues" evidence="5">
    <location>
        <begin position="130"/>
        <end position="139"/>
    </location>
</feature>
<name>Q6GLJ4_XENLA</name>
<evidence type="ECO:0000256" key="5">
    <source>
        <dbReference type="SAM" id="MobiDB-lite"/>
    </source>
</evidence>
<feature type="non-terminal residue" evidence="6">
    <location>
        <position position="1"/>
    </location>
</feature>
<feature type="region of interest" description="Disordered" evidence="5">
    <location>
        <begin position="238"/>
        <end position="267"/>
    </location>
</feature>
<feature type="compositionally biased region" description="Basic residues" evidence="5">
    <location>
        <begin position="72"/>
        <end position="91"/>
    </location>
</feature>
<feature type="region of interest" description="Disordered" evidence="5">
    <location>
        <begin position="38"/>
        <end position="139"/>
    </location>
</feature>
<dbReference type="PANTHER" id="PTHR31383:SF2">
    <property type="entry name" value="OXIDATIVE STRESS-RESPONSIVE SERINE-RICH PROTEIN 1"/>
    <property type="match status" value="1"/>
</dbReference>
<organism evidence="6">
    <name type="scientific">Xenopus laevis</name>
    <name type="common">African clawed frog</name>
    <dbReference type="NCBI Taxonomy" id="8355"/>
    <lineage>
        <taxon>Eukaryota</taxon>
        <taxon>Metazoa</taxon>
        <taxon>Chordata</taxon>
        <taxon>Craniata</taxon>
        <taxon>Vertebrata</taxon>
        <taxon>Euteleostomi</taxon>
        <taxon>Amphibia</taxon>
        <taxon>Batrachia</taxon>
        <taxon>Anura</taxon>
        <taxon>Pipoidea</taxon>
        <taxon>Pipidae</taxon>
        <taxon>Xenopodinae</taxon>
        <taxon>Xenopus</taxon>
        <taxon>Xenopus</taxon>
    </lineage>
</organism>
<keyword evidence="2" id="KW-0597">Phosphoprotein</keyword>
<evidence type="ECO:0000256" key="4">
    <source>
        <dbReference type="ARBA" id="ARBA00031405"/>
    </source>
</evidence>
<protein>
    <recommendedName>
        <fullName evidence="1">Oxidative stress-responsive serine-rich protein 1</fullName>
    </recommendedName>
    <alternativeName>
        <fullName evidence="4">Oxidative stress-responsive protein 1</fullName>
    </alternativeName>
    <alternativeName>
        <fullName evidence="3">Peroxide-inducible transcript 1 protein</fullName>
    </alternativeName>
</protein>
<reference evidence="6" key="1">
    <citation type="submission" date="2004-06" db="EMBL/GenBank/DDBJ databases">
        <authorList>
            <consortium name="NIH - Xenopus Gene Collection (XGC) project"/>
        </authorList>
    </citation>
    <scope>NUCLEOTIDE SEQUENCE [LARGE SCALE MRNA]</scope>
    <source>
        <tissue evidence="6">Brain</tissue>
    </source>
</reference>
<sequence length="300" mass="32828">APYCQHSSVMESEVKDGEEENLQSAFKKLRVDAEGCKSTASAHGCSTRTSVRPSLEDTKPKILGSLKESWHRSSRKTTRGVVRTPRRRRSKSPVLHPPKFTHCSAKASSSSQLKHKTLCDTQEGGGSIGSAVTSDPPSTALDSGRYRRFYLEPSGASPLETVSETVKVNAAVSLTSPASPTAGHPSDFQSVSKLGTGAKCTCKEEECQCKNCWQNMEVYSFSGLRDMLSECEKTVKEDHSQTLQNRTQLSANGTSGSPRSCSEQARASVDDVTIEDLAGYMEYYLYIPKKMSHMAEMMYT</sequence>
<dbReference type="PANTHER" id="PTHR31383">
    <property type="entry name" value="OXIDATIVE STRESS-RESPONSE SERINE-RICH PROTEIN 1"/>
    <property type="match status" value="1"/>
</dbReference>
<feature type="compositionally biased region" description="Polar residues" evidence="5">
    <location>
        <begin position="241"/>
        <end position="265"/>
    </location>
</feature>